<dbReference type="Proteomes" id="UP000663760">
    <property type="component" value="Chromosome 4"/>
</dbReference>
<dbReference type="EMBL" id="LR746267">
    <property type="protein sequence ID" value="CAA7394596.1"/>
    <property type="molecule type" value="Genomic_DNA"/>
</dbReference>
<evidence type="ECO:0000313" key="2">
    <source>
        <dbReference type="EMBL" id="CAA7394596.1"/>
    </source>
</evidence>
<sequence>MVQEEYISCAKDTDLGAGKGGRERQRKSDEQREERSRMGNFGTAPSNRMATISRSRGDERIERGEATYADRYLSNPCEA</sequence>
<evidence type="ECO:0000313" key="3">
    <source>
        <dbReference type="Proteomes" id="UP000663760"/>
    </source>
</evidence>
<feature type="compositionally biased region" description="Polar residues" evidence="1">
    <location>
        <begin position="43"/>
        <end position="54"/>
    </location>
</feature>
<feature type="compositionally biased region" description="Basic and acidic residues" evidence="1">
    <location>
        <begin position="20"/>
        <end position="37"/>
    </location>
</feature>
<feature type="region of interest" description="Disordered" evidence="1">
    <location>
        <begin position="1"/>
        <end position="67"/>
    </location>
</feature>
<protein>
    <submittedName>
        <fullName evidence="2">Uncharacterized protein</fullName>
    </submittedName>
</protein>
<proteinExistence type="predicted"/>
<dbReference type="AlphaFoldDB" id="A0A7I8KBE1"/>
<name>A0A7I8KBE1_SPIIN</name>
<feature type="compositionally biased region" description="Basic and acidic residues" evidence="1">
    <location>
        <begin position="55"/>
        <end position="65"/>
    </location>
</feature>
<evidence type="ECO:0000256" key="1">
    <source>
        <dbReference type="SAM" id="MobiDB-lite"/>
    </source>
</evidence>
<gene>
    <name evidence="2" type="ORF">SI8410_04005257</name>
</gene>
<accession>A0A7I8KBE1</accession>
<reference evidence="2" key="1">
    <citation type="submission" date="2020-02" db="EMBL/GenBank/DDBJ databases">
        <authorList>
            <person name="Scholz U."/>
            <person name="Mascher M."/>
            <person name="Fiebig A."/>
        </authorList>
    </citation>
    <scope>NUCLEOTIDE SEQUENCE</scope>
</reference>
<organism evidence="2 3">
    <name type="scientific">Spirodela intermedia</name>
    <name type="common">Intermediate duckweed</name>
    <dbReference type="NCBI Taxonomy" id="51605"/>
    <lineage>
        <taxon>Eukaryota</taxon>
        <taxon>Viridiplantae</taxon>
        <taxon>Streptophyta</taxon>
        <taxon>Embryophyta</taxon>
        <taxon>Tracheophyta</taxon>
        <taxon>Spermatophyta</taxon>
        <taxon>Magnoliopsida</taxon>
        <taxon>Liliopsida</taxon>
        <taxon>Araceae</taxon>
        <taxon>Lemnoideae</taxon>
        <taxon>Spirodela</taxon>
    </lineage>
</organism>
<keyword evidence="3" id="KW-1185">Reference proteome</keyword>